<dbReference type="OrthoDB" id="365894at2759"/>
<name>A0A061D7V4_BABBI</name>
<keyword evidence="4" id="KW-1185">Reference proteome</keyword>
<dbReference type="RefSeq" id="XP_012767180.1">
    <property type="nucleotide sequence ID" value="XM_012911726.1"/>
</dbReference>
<dbReference type="KEGG" id="bbig:BBBOND_0201510"/>
<evidence type="ECO:0000313" key="4">
    <source>
        <dbReference type="Proteomes" id="UP000033188"/>
    </source>
</evidence>
<organism evidence="3 4">
    <name type="scientific">Babesia bigemina</name>
    <dbReference type="NCBI Taxonomy" id="5866"/>
    <lineage>
        <taxon>Eukaryota</taxon>
        <taxon>Sar</taxon>
        <taxon>Alveolata</taxon>
        <taxon>Apicomplexa</taxon>
        <taxon>Aconoidasida</taxon>
        <taxon>Piroplasmida</taxon>
        <taxon>Babesiidae</taxon>
        <taxon>Babesia</taxon>
    </lineage>
</organism>
<feature type="compositionally biased region" description="Low complexity" evidence="1">
    <location>
        <begin position="312"/>
        <end position="323"/>
    </location>
</feature>
<feature type="region of interest" description="Disordered" evidence="1">
    <location>
        <begin position="312"/>
        <end position="331"/>
    </location>
</feature>
<dbReference type="AlphaFoldDB" id="A0A061D7V4"/>
<feature type="signal peptide" evidence="2">
    <location>
        <begin position="1"/>
        <end position="22"/>
    </location>
</feature>
<dbReference type="VEuPathDB" id="PiroplasmaDB:BBBOND_0201510"/>
<proteinExistence type="predicted"/>
<dbReference type="OMA" id="GYAVYPN"/>
<keyword evidence="2" id="KW-0732">Signal</keyword>
<sequence>MCGVTRLVTALFAFLAPGRSAALHSLVSPVSFFGYSHKSVPVVGVVRELAVVGAATNTAELRCPAQLTVRVHKAVLRDSTSENGLATENGTRDGSSDGAGTSDCSEFFHNKCMNLTSCSVSVSECQAASHAKSGAYRVALSYSTPGPLYDGSLFSEGVLQRFLMVPDVNAGEVSSQANVGSGHFKRVLRRCLESEQCKYVTCDDATLHDDQYVDGRPAGRCALLKPESFRLPGYAVYPNYAGLCSRPSYVKTRDFYEVAKTARSHTHSSFTIAYKPTSQLGVNPRYAGWVCRGGPTIVPMAGHVVAVPAARGRGPTRAAAQPGTSMSYNSL</sequence>
<protein>
    <submittedName>
        <fullName evidence="3">Uncharacterized protein</fullName>
    </submittedName>
</protein>
<evidence type="ECO:0000256" key="2">
    <source>
        <dbReference type="SAM" id="SignalP"/>
    </source>
</evidence>
<evidence type="ECO:0000256" key="1">
    <source>
        <dbReference type="SAM" id="MobiDB-lite"/>
    </source>
</evidence>
<evidence type="ECO:0000313" key="3">
    <source>
        <dbReference type="EMBL" id="CDR94994.1"/>
    </source>
</evidence>
<dbReference type="GeneID" id="24563535"/>
<accession>A0A061D7V4</accession>
<gene>
    <name evidence="3" type="ORF">BBBOND_0201510</name>
</gene>
<feature type="chain" id="PRO_5001596067" evidence="2">
    <location>
        <begin position="23"/>
        <end position="331"/>
    </location>
</feature>
<dbReference type="EMBL" id="LK391708">
    <property type="protein sequence ID" value="CDR94994.1"/>
    <property type="molecule type" value="Genomic_DNA"/>
</dbReference>
<reference evidence="4" key="1">
    <citation type="submission" date="2014-06" db="EMBL/GenBank/DDBJ databases">
        <authorList>
            <person name="Aslett M."/>
            <person name="De Silva N."/>
        </authorList>
    </citation>
    <scope>NUCLEOTIDE SEQUENCE [LARGE SCALE GENOMIC DNA]</scope>
    <source>
        <strain evidence="4">Bond</strain>
    </source>
</reference>
<dbReference type="Proteomes" id="UP000033188">
    <property type="component" value="Chromosome 2"/>
</dbReference>